<feature type="domain" description="HTH deoR-type" evidence="3">
    <location>
        <begin position="6"/>
        <end position="59"/>
    </location>
</feature>
<dbReference type="Gene3D" id="1.10.10.10">
    <property type="entry name" value="Winged helix-like DNA-binding domain superfamily/Winged helix DNA-binding domain"/>
    <property type="match status" value="1"/>
</dbReference>
<dbReference type="InterPro" id="IPR036390">
    <property type="entry name" value="WH_DNA-bd_sf"/>
</dbReference>
<dbReference type="SMART" id="SM00420">
    <property type="entry name" value="HTH_DEOR"/>
    <property type="match status" value="1"/>
</dbReference>
<dbReference type="Pfam" id="PF13280">
    <property type="entry name" value="WYL"/>
    <property type="match status" value="1"/>
</dbReference>
<protein>
    <recommendedName>
        <fullName evidence="3">HTH deoR-type domain-containing protein</fullName>
    </recommendedName>
</protein>
<evidence type="ECO:0000256" key="1">
    <source>
        <dbReference type="ARBA" id="ARBA00023015"/>
    </source>
</evidence>
<keyword evidence="1" id="KW-0805">Transcription regulation</keyword>
<dbReference type="EMBL" id="AP023086">
    <property type="protein sequence ID" value="BCD99614.1"/>
    <property type="molecule type" value="Genomic_DNA"/>
</dbReference>
<dbReference type="InterPro" id="IPR026881">
    <property type="entry name" value="WYL_dom"/>
</dbReference>
<dbReference type="Proteomes" id="UP001320119">
    <property type="component" value="Chromosome"/>
</dbReference>
<evidence type="ECO:0000256" key="2">
    <source>
        <dbReference type="ARBA" id="ARBA00023163"/>
    </source>
</evidence>
<sequence length="227" mass="25706">MKQTERLLQLVNLLRNRRTVLTAQQLADEFGVSLRTIYRDIQKLESSGIPIEGEAGVGYRIHRSVNLPPLMFDADEVEALMLGVKMVKAWSDSQLSLAAQSALHKIVGALPSELKHIGDTLPFKVPVFPDFIDSKNPSALLREAIKKKITTDIKYTDAKGAVSQRLVYPLGLLFWGNVWTLAAWCCLRQAYRAFRLDRIETANLQDQYFEHSKECSLEHYMASCEHS</sequence>
<dbReference type="RefSeq" id="WP_236984880.1">
    <property type="nucleotide sequence ID" value="NZ_AP023086.1"/>
</dbReference>
<accession>A0AAN1WL70</accession>
<proteinExistence type="predicted"/>
<gene>
    <name evidence="4" type="ORF">MARGE09_P3816</name>
</gene>
<dbReference type="InterPro" id="IPR001034">
    <property type="entry name" value="DeoR_HTH"/>
</dbReference>
<evidence type="ECO:0000313" key="5">
    <source>
        <dbReference type="Proteomes" id="UP001320119"/>
    </source>
</evidence>
<dbReference type="KEGG" id="marq:MARGE09_P3816"/>
<dbReference type="InterPro" id="IPR051534">
    <property type="entry name" value="CBASS_pafABC_assoc_protein"/>
</dbReference>
<dbReference type="AlphaFoldDB" id="A0AAN1WL70"/>
<dbReference type="PROSITE" id="PS52050">
    <property type="entry name" value="WYL"/>
    <property type="match status" value="1"/>
</dbReference>
<keyword evidence="2" id="KW-0804">Transcription</keyword>
<dbReference type="PANTHER" id="PTHR34580:SF3">
    <property type="entry name" value="PROTEIN PAFB"/>
    <property type="match status" value="1"/>
</dbReference>
<dbReference type="Pfam" id="PF08279">
    <property type="entry name" value="HTH_11"/>
    <property type="match status" value="1"/>
</dbReference>
<dbReference type="InterPro" id="IPR013196">
    <property type="entry name" value="HTH_11"/>
</dbReference>
<evidence type="ECO:0000259" key="3">
    <source>
        <dbReference type="SMART" id="SM00420"/>
    </source>
</evidence>
<dbReference type="GO" id="GO:0003700">
    <property type="term" value="F:DNA-binding transcription factor activity"/>
    <property type="evidence" value="ECO:0007669"/>
    <property type="project" value="InterPro"/>
</dbReference>
<reference evidence="4 5" key="1">
    <citation type="journal article" date="2022" name="IScience">
        <title>An ultrasensitive nanofiber-based assay for enzymatic hydrolysis and deep-sea microbial degradation of cellulose.</title>
        <authorList>
            <person name="Tsudome M."/>
            <person name="Tachioka M."/>
            <person name="Miyazaki M."/>
            <person name="Uchimura K."/>
            <person name="Tsuda M."/>
            <person name="Takaki Y."/>
            <person name="Deguchi S."/>
        </authorList>
    </citation>
    <scope>NUCLEOTIDE SEQUENCE [LARGE SCALE GENOMIC DNA]</scope>
    <source>
        <strain evidence="4 5">GE09</strain>
    </source>
</reference>
<dbReference type="InterPro" id="IPR036388">
    <property type="entry name" value="WH-like_DNA-bd_sf"/>
</dbReference>
<dbReference type="PANTHER" id="PTHR34580">
    <property type="match status" value="1"/>
</dbReference>
<name>A0AAN1WL70_9GAMM</name>
<evidence type="ECO:0000313" key="4">
    <source>
        <dbReference type="EMBL" id="BCD99614.1"/>
    </source>
</evidence>
<dbReference type="SUPFAM" id="SSF46785">
    <property type="entry name" value="Winged helix' DNA-binding domain"/>
    <property type="match status" value="1"/>
</dbReference>
<keyword evidence="5" id="KW-1185">Reference proteome</keyword>
<organism evidence="4 5">
    <name type="scientific">Marinagarivorans cellulosilyticus</name>
    <dbReference type="NCBI Taxonomy" id="2721545"/>
    <lineage>
        <taxon>Bacteria</taxon>
        <taxon>Pseudomonadati</taxon>
        <taxon>Pseudomonadota</taxon>
        <taxon>Gammaproteobacteria</taxon>
        <taxon>Cellvibrionales</taxon>
        <taxon>Cellvibrionaceae</taxon>
        <taxon>Marinagarivorans</taxon>
    </lineage>
</organism>